<accession>A0ABN7A5A0</accession>
<name>A0ABN7A5A0_9HEMI</name>
<protein>
    <submittedName>
        <fullName evidence="1">Uncharacterized protein</fullName>
    </submittedName>
</protein>
<evidence type="ECO:0000313" key="1">
    <source>
        <dbReference type="EMBL" id="BES87351.1"/>
    </source>
</evidence>
<proteinExistence type="predicted"/>
<gene>
    <name evidence="1" type="ORF">NTJ_00150</name>
</gene>
<evidence type="ECO:0000313" key="2">
    <source>
        <dbReference type="Proteomes" id="UP001307889"/>
    </source>
</evidence>
<dbReference type="EMBL" id="AP028909">
    <property type="protein sequence ID" value="BES87351.1"/>
    <property type="molecule type" value="Genomic_DNA"/>
</dbReference>
<dbReference type="Proteomes" id="UP001307889">
    <property type="component" value="Chromosome 1"/>
</dbReference>
<organism evidence="1 2">
    <name type="scientific">Nesidiocoris tenuis</name>
    <dbReference type="NCBI Taxonomy" id="355587"/>
    <lineage>
        <taxon>Eukaryota</taxon>
        <taxon>Metazoa</taxon>
        <taxon>Ecdysozoa</taxon>
        <taxon>Arthropoda</taxon>
        <taxon>Hexapoda</taxon>
        <taxon>Insecta</taxon>
        <taxon>Pterygota</taxon>
        <taxon>Neoptera</taxon>
        <taxon>Paraneoptera</taxon>
        <taxon>Hemiptera</taxon>
        <taxon>Heteroptera</taxon>
        <taxon>Panheteroptera</taxon>
        <taxon>Cimicomorpha</taxon>
        <taxon>Miridae</taxon>
        <taxon>Dicyphina</taxon>
        <taxon>Nesidiocoris</taxon>
    </lineage>
</organism>
<keyword evidence="2" id="KW-1185">Reference proteome</keyword>
<sequence>MRVVPNLAARSAGVVGVDRSPLGMRQELLAIGSMHLPLLLLRRVADSVNVDALPRIGRHVVRLPCFDPTAAAAAVRAPCVSSPSNSVPDPSSCLPLSKEKFFCFPNLGTSLHS</sequence>
<reference evidence="1 2" key="1">
    <citation type="submission" date="2023-09" db="EMBL/GenBank/DDBJ databases">
        <title>Nesidiocoris tenuis whole genome shotgun sequence.</title>
        <authorList>
            <person name="Shibata T."/>
            <person name="Shimoda M."/>
            <person name="Kobayashi T."/>
            <person name="Uehara T."/>
        </authorList>
    </citation>
    <scope>NUCLEOTIDE SEQUENCE [LARGE SCALE GENOMIC DNA]</scope>
    <source>
        <strain evidence="1 2">Japan</strain>
    </source>
</reference>